<gene>
    <name evidence="3" type="ORF">BB31_42755</name>
</gene>
<protein>
    <recommendedName>
        <fullName evidence="2">Integrase catalytic domain-containing protein</fullName>
    </recommendedName>
</protein>
<evidence type="ECO:0000259" key="2">
    <source>
        <dbReference type="PROSITE" id="PS50994"/>
    </source>
</evidence>
<dbReference type="Proteomes" id="UP000256220">
    <property type="component" value="Unassembled WGS sequence"/>
</dbReference>
<proteinExistence type="predicted"/>
<dbReference type="NCBIfam" id="NF033577">
    <property type="entry name" value="transpos_IS481"/>
    <property type="match status" value="1"/>
</dbReference>
<dbReference type="InterPro" id="IPR001584">
    <property type="entry name" value="Integrase_cat-core"/>
</dbReference>
<dbReference type="Gene3D" id="3.30.420.10">
    <property type="entry name" value="Ribonuclease H-like superfamily/Ribonuclease H"/>
    <property type="match status" value="1"/>
</dbReference>
<dbReference type="PROSITE" id="PS50994">
    <property type="entry name" value="INTEGRASE"/>
    <property type="match status" value="1"/>
</dbReference>
<reference evidence="3 4" key="1">
    <citation type="journal article" date="2014" name="Genome Announc.">
        <title>Draft Genome Sequence of Amycolatopsis lurida NRRL 2430, Producer of the Glycopeptide Family Antibiotic Ristocetin.</title>
        <authorList>
            <person name="Kwun M.J."/>
            <person name="Hong H.J."/>
        </authorList>
    </citation>
    <scope>NUCLEOTIDE SEQUENCE [LARGE SCALE GENOMIC DNA]</scope>
    <source>
        <strain evidence="3 4">NRRL 2430</strain>
    </source>
</reference>
<feature type="domain" description="Integrase catalytic" evidence="2">
    <location>
        <begin position="126"/>
        <end position="298"/>
    </location>
</feature>
<sequence length="571" mass="62765">MEHRRRAVMEVLDGVPVAQVARQFGTSRQSVHAWLKRFETEGEQGLVERSVRPKTSPTRLSADVEALVCELRRSHPRWGPRRIAHELGRRGVSPAPGRTTVYRVLVRNNLVEPQEQQHRRKYQRWQRDAPMQLWQLDIMGGVFLADGRECKLVTGIDDHSRFIVITQVVVEPSGRAVCQAFTDAMARYGVPSEVLTDNGKQFTGRFTKPFPAEVLFEQICRENGITARLTKPRSPTTTGKIERWHQSLRRELLDECGPFESLQAAQAAIEAWAHGYNYERPHQSLGMVTPASLFRPARALTRVAAPEPEPVVPPDTRRASARSEPDAAAVELDMVISPGGRLCLPGNQQVKFNQSLAGRAVIVWADHRSIHVILDGELIRTRSSRLSTDDLAILRLRSARPAGPEPGTSAGKVVGASVVEVDRTVGRDGNVNIGGQRVLLAAHLAGQQVTLRLDGHLMHVVAAGKLAKTLPSPIPPEARSKVSGARAATSPLPPPPAPPLRALRKVPADGITMVAGQRLRVGRPHAGKTVTVVIEDTVFRVLHNDIELSTHARKTTKPIGRLRSHANSVAT</sequence>
<evidence type="ECO:0000313" key="3">
    <source>
        <dbReference type="EMBL" id="KFU75216.1"/>
    </source>
</evidence>
<dbReference type="InterPro" id="IPR047656">
    <property type="entry name" value="IS481-like_transpos"/>
</dbReference>
<dbReference type="AlphaFoldDB" id="A0A2P2FES3"/>
<feature type="region of interest" description="Disordered" evidence="1">
    <location>
        <begin position="472"/>
        <end position="499"/>
    </location>
</feature>
<dbReference type="Pfam" id="PF24764">
    <property type="entry name" value="rva_4"/>
    <property type="match status" value="1"/>
</dbReference>
<dbReference type="Pfam" id="PF13683">
    <property type="entry name" value="rve_3"/>
    <property type="match status" value="1"/>
</dbReference>
<evidence type="ECO:0000313" key="4">
    <source>
        <dbReference type="Proteomes" id="UP000256220"/>
    </source>
</evidence>
<dbReference type="EMBL" id="JFBM01000092">
    <property type="protein sequence ID" value="KFU75216.1"/>
    <property type="molecule type" value="Genomic_DNA"/>
</dbReference>
<keyword evidence="4" id="KW-1185">Reference proteome</keyword>
<dbReference type="SUPFAM" id="SSF46689">
    <property type="entry name" value="Homeodomain-like"/>
    <property type="match status" value="1"/>
</dbReference>
<name>A0A2P2FES3_AMYLU</name>
<dbReference type="InterPro" id="IPR012337">
    <property type="entry name" value="RNaseH-like_sf"/>
</dbReference>
<dbReference type="Pfam" id="PF13565">
    <property type="entry name" value="HTH_32"/>
    <property type="match status" value="1"/>
</dbReference>
<dbReference type="SUPFAM" id="SSF53098">
    <property type="entry name" value="Ribonuclease H-like"/>
    <property type="match status" value="1"/>
</dbReference>
<dbReference type="GO" id="GO:0003676">
    <property type="term" value="F:nucleic acid binding"/>
    <property type="evidence" value="ECO:0007669"/>
    <property type="project" value="InterPro"/>
</dbReference>
<evidence type="ECO:0000256" key="1">
    <source>
        <dbReference type="SAM" id="MobiDB-lite"/>
    </source>
</evidence>
<comment type="caution">
    <text evidence="3">The sequence shown here is derived from an EMBL/GenBank/DDBJ whole genome shotgun (WGS) entry which is preliminary data.</text>
</comment>
<dbReference type="InterPro" id="IPR058913">
    <property type="entry name" value="Integrase_dom_put"/>
</dbReference>
<dbReference type="GO" id="GO:0015074">
    <property type="term" value="P:DNA integration"/>
    <property type="evidence" value="ECO:0007669"/>
    <property type="project" value="InterPro"/>
</dbReference>
<dbReference type="PANTHER" id="PTHR35004">
    <property type="entry name" value="TRANSPOSASE RV3428C-RELATED"/>
    <property type="match status" value="1"/>
</dbReference>
<dbReference type="InterPro" id="IPR009057">
    <property type="entry name" value="Homeodomain-like_sf"/>
</dbReference>
<accession>A0A2P2FES3</accession>
<organism evidence="3 4">
    <name type="scientific">Amycolatopsis lurida NRRL 2430</name>
    <dbReference type="NCBI Taxonomy" id="1460371"/>
    <lineage>
        <taxon>Bacteria</taxon>
        <taxon>Bacillati</taxon>
        <taxon>Actinomycetota</taxon>
        <taxon>Actinomycetes</taxon>
        <taxon>Pseudonocardiales</taxon>
        <taxon>Pseudonocardiaceae</taxon>
        <taxon>Amycolatopsis</taxon>
    </lineage>
</organism>
<dbReference type="PANTHER" id="PTHR35004:SF7">
    <property type="entry name" value="INTEGRASE PROTEIN"/>
    <property type="match status" value="1"/>
</dbReference>
<dbReference type="InterPro" id="IPR036397">
    <property type="entry name" value="RNaseH_sf"/>
</dbReference>